<name>W7UMF8_RUMFL</name>
<dbReference type="OrthoDB" id="1822296at2"/>
<dbReference type="Pfam" id="PF07963">
    <property type="entry name" value="N_methyl"/>
    <property type="match status" value="1"/>
</dbReference>
<keyword evidence="1" id="KW-1133">Transmembrane helix</keyword>
<feature type="transmembrane region" description="Helical" evidence="1">
    <location>
        <begin position="12"/>
        <end position="37"/>
    </location>
</feature>
<keyword evidence="3" id="KW-1185">Reference proteome</keyword>
<protein>
    <recommendedName>
        <fullName evidence="4">Prepilin-type N-terminal cleavage/methylation domain-containing protein</fullName>
    </recommendedName>
</protein>
<dbReference type="PATRIC" id="fig|1341157.4.peg.2169"/>
<organism evidence="2 3">
    <name type="scientific">Ruminococcus flavefaciens 007c</name>
    <dbReference type="NCBI Taxonomy" id="1341157"/>
    <lineage>
        <taxon>Bacteria</taxon>
        <taxon>Bacillati</taxon>
        <taxon>Bacillota</taxon>
        <taxon>Clostridia</taxon>
        <taxon>Eubacteriales</taxon>
        <taxon>Oscillospiraceae</taxon>
        <taxon>Ruminococcus</taxon>
    </lineage>
</organism>
<sequence length="163" mass="18207">MKKSRKKLKGMTLIEMIISIAIFAMMGSLLVLVGMHIDSANKASNSLRNKIVEESPYAANHVTKYNDSTNTLKDISTANLAITVEQDDIPGVFENEEYIDPNDPSKGTHKVQYNLNTKVDMTAKKYQTRDVLLDGKTPTQKNEILNGANSNLNLEFFEIDDLP</sequence>
<dbReference type="RefSeq" id="WP_037299795.1">
    <property type="nucleotide sequence ID" value="NZ_ATAX01000028.1"/>
</dbReference>
<proteinExistence type="predicted"/>
<dbReference type="PROSITE" id="PS00409">
    <property type="entry name" value="PROKAR_NTER_METHYL"/>
    <property type="match status" value="1"/>
</dbReference>
<dbReference type="EMBL" id="ATAX01000028">
    <property type="protein sequence ID" value="EWM52719.1"/>
    <property type="molecule type" value="Genomic_DNA"/>
</dbReference>
<gene>
    <name evidence="2" type="ORF">RF007C_13875</name>
</gene>
<dbReference type="NCBIfam" id="TIGR02532">
    <property type="entry name" value="IV_pilin_GFxxxE"/>
    <property type="match status" value="1"/>
</dbReference>
<dbReference type="InterPro" id="IPR012902">
    <property type="entry name" value="N_methyl_site"/>
</dbReference>
<evidence type="ECO:0000313" key="3">
    <source>
        <dbReference type="Proteomes" id="UP000019365"/>
    </source>
</evidence>
<evidence type="ECO:0008006" key="4">
    <source>
        <dbReference type="Google" id="ProtNLM"/>
    </source>
</evidence>
<comment type="caution">
    <text evidence="2">The sequence shown here is derived from an EMBL/GenBank/DDBJ whole genome shotgun (WGS) entry which is preliminary data.</text>
</comment>
<dbReference type="AlphaFoldDB" id="W7UMF8"/>
<accession>W7UMF8</accession>
<evidence type="ECO:0000256" key="1">
    <source>
        <dbReference type="SAM" id="Phobius"/>
    </source>
</evidence>
<reference evidence="2 3" key="1">
    <citation type="journal article" date="2014" name="PLoS ONE">
        <title>Rumen cellulosomics: divergent fiber-degrading strategies revealed by comparative genome-wide analysis of six ruminococcal strains.</title>
        <authorList>
            <person name="Dassa B."/>
            <person name="Borovok I."/>
            <person name="Ruimy-Israeli V."/>
            <person name="Lamed R."/>
            <person name="Flint H.J."/>
            <person name="Duncan S.H."/>
            <person name="Henrissat B."/>
            <person name="Coutinho P."/>
            <person name="Morrison M."/>
            <person name="Mosoni P."/>
            <person name="Yeoman C.J."/>
            <person name="White B.A."/>
            <person name="Bayer E.A."/>
        </authorList>
    </citation>
    <scope>NUCLEOTIDE SEQUENCE [LARGE SCALE GENOMIC DNA]</scope>
    <source>
        <strain evidence="2 3">007c</strain>
    </source>
</reference>
<dbReference type="Proteomes" id="UP000019365">
    <property type="component" value="Unassembled WGS sequence"/>
</dbReference>
<keyword evidence="1" id="KW-0472">Membrane</keyword>
<evidence type="ECO:0000313" key="2">
    <source>
        <dbReference type="EMBL" id="EWM52719.1"/>
    </source>
</evidence>
<keyword evidence="1" id="KW-0812">Transmembrane</keyword>